<dbReference type="Gene3D" id="2.30.42.10">
    <property type="match status" value="1"/>
</dbReference>
<feature type="region of interest" description="Disordered" evidence="1">
    <location>
        <begin position="272"/>
        <end position="294"/>
    </location>
</feature>
<evidence type="ECO:0000259" key="2">
    <source>
        <dbReference type="PROSITE" id="PS50106"/>
    </source>
</evidence>
<dbReference type="AlphaFoldDB" id="A0A167IKI0"/>
<dbReference type="KEGG" id="hyl:LPB072_18435"/>
<dbReference type="EMBL" id="CP017476">
    <property type="protein sequence ID" value="AOW15791.1"/>
    <property type="molecule type" value="Genomic_DNA"/>
</dbReference>
<dbReference type="PIRSF" id="PIRSF016493">
    <property type="entry name" value="Glycyl_aminpptds"/>
    <property type="match status" value="1"/>
</dbReference>
<dbReference type="STRING" id="1763535.LPB072_18435"/>
<dbReference type="PROSITE" id="PS50106">
    <property type="entry name" value="PDZ"/>
    <property type="match status" value="1"/>
</dbReference>
<dbReference type="InterPro" id="IPR040756">
    <property type="entry name" value="Peptidase_M61_N"/>
</dbReference>
<dbReference type="InterPro" id="IPR007963">
    <property type="entry name" value="Peptidase_M61_catalytic"/>
</dbReference>
<dbReference type="Gene3D" id="2.60.40.3650">
    <property type="match status" value="1"/>
</dbReference>
<sequence>MKTKAKTKTPQPGVLFQVEVKSLESHLFAIKLTVKQPTRRQRVSLPVWIPGSYLVREFAQHLQHMQATQGGKPVPVRQIDKNTWQTETDPTKPLQLSYEVYAFDPSVRTAFLDRTRGFFNATSLCVRVVGQDEAPHAIDISANHLPADWQLATGLKPKKVDPAGFGRYTTENYDELADCPVEMGSFWSGEFVARGVPHRFIVGGAGAWFDSERLLADAQRICEAQIDFWHGPKGKAPFKNYLFMLHASGEGYGGLEHRNSTALICQRTDLPALPPTRSTSGRAGGETLASSEEKPAALKATDGYTTLLGLISHEYFHTWNVKRMRPAEFRRYDYDRENHTELLWFFEGFTSYYDDLFLRRTGLINDTTYLHLVTKTFNQVEQTPGQRVQSVAQASFDAWLKYYRIQENSPNATVSYYTKGALLAICLDLTLRAEGKGTLDDVMRALWTLGEGGPVREADVARVLKLVGKRPFTTELKDWVHGTTTLPVLNLLEQAGAQVQHDKAPLAQQLGLRVTETNGVILKNVLRGGAAEAAGMAAGDEWLAVEFEPSSRAQNAESWRITKLEEVNLLRGQRTTLTAIVARDKRLLRCTLHWPGTTQAIKLGVADASKLATWLN</sequence>
<feature type="domain" description="PDZ" evidence="2">
    <location>
        <begin position="498"/>
        <end position="585"/>
    </location>
</feature>
<evidence type="ECO:0000313" key="3">
    <source>
        <dbReference type="EMBL" id="AOW15791.1"/>
    </source>
</evidence>
<dbReference type="Gene3D" id="1.10.390.10">
    <property type="entry name" value="Neutral Protease Domain 2"/>
    <property type="match status" value="1"/>
</dbReference>
<evidence type="ECO:0000313" key="6">
    <source>
        <dbReference type="Proteomes" id="UP000185680"/>
    </source>
</evidence>
<reference evidence="4 5" key="1">
    <citation type="submission" date="2016-02" db="EMBL/GenBank/DDBJ databases">
        <title>Draft genome sequence of Hydrogenophaga sp. LPB0072.</title>
        <authorList>
            <person name="Shin S.-K."/>
            <person name="Yi H."/>
        </authorList>
    </citation>
    <scope>NUCLEOTIDE SEQUENCE [LARGE SCALE GENOMIC DNA]</scope>
    <source>
        <strain evidence="4 5">LPB0072</strain>
    </source>
</reference>
<dbReference type="SUPFAM" id="SSF50156">
    <property type="entry name" value="PDZ domain-like"/>
    <property type="match status" value="1"/>
</dbReference>
<dbReference type="Proteomes" id="UP000185657">
    <property type="component" value="Unassembled WGS sequence"/>
</dbReference>
<dbReference type="Pfam" id="PF17899">
    <property type="entry name" value="Peptidase_M61_N"/>
    <property type="match status" value="1"/>
</dbReference>
<evidence type="ECO:0000256" key="1">
    <source>
        <dbReference type="SAM" id="MobiDB-lite"/>
    </source>
</evidence>
<dbReference type="InterPro" id="IPR036034">
    <property type="entry name" value="PDZ_sf"/>
</dbReference>
<proteinExistence type="predicted"/>
<accession>A0A167IKI0</accession>
<dbReference type="InterPro" id="IPR024191">
    <property type="entry name" value="Peptidase_M61"/>
</dbReference>
<dbReference type="InterPro" id="IPR027268">
    <property type="entry name" value="Peptidase_M4/M1_CTD_sf"/>
</dbReference>
<dbReference type="SUPFAM" id="SSF55486">
    <property type="entry name" value="Metalloproteases ('zincins'), catalytic domain"/>
    <property type="match status" value="1"/>
</dbReference>
<dbReference type="InterPro" id="IPR001478">
    <property type="entry name" value="PDZ"/>
</dbReference>
<protein>
    <submittedName>
        <fullName evidence="3">Peptidase M61</fullName>
    </submittedName>
</protein>
<dbReference type="Pfam" id="PF05299">
    <property type="entry name" value="Peptidase_M61"/>
    <property type="match status" value="1"/>
</dbReference>
<dbReference type="Proteomes" id="UP000185680">
    <property type="component" value="Chromosome"/>
</dbReference>
<keyword evidence="5" id="KW-1185">Reference proteome</keyword>
<evidence type="ECO:0000313" key="4">
    <source>
        <dbReference type="EMBL" id="OAD43095.1"/>
    </source>
</evidence>
<organism evidence="3 6">
    <name type="scientific">Hydrogenophaga crassostreae</name>
    <dbReference type="NCBI Taxonomy" id="1763535"/>
    <lineage>
        <taxon>Bacteria</taxon>
        <taxon>Pseudomonadati</taxon>
        <taxon>Pseudomonadota</taxon>
        <taxon>Betaproteobacteria</taxon>
        <taxon>Burkholderiales</taxon>
        <taxon>Comamonadaceae</taxon>
        <taxon>Hydrogenophaga</taxon>
    </lineage>
</organism>
<reference evidence="3 6" key="2">
    <citation type="submission" date="2016-10" db="EMBL/GenBank/DDBJ databases">
        <title>Hydorgenophaga sp. LPB0072 isolated from gastropod.</title>
        <authorList>
            <person name="Kim E."/>
            <person name="Yi H."/>
        </authorList>
    </citation>
    <scope>NUCLEOTIDE SEQUENCE [LARGE SCALE GENOMIC DNA]</scope>
    <source>
        <strain evidence="3 6">LPB0072</strain>
    </source>
</reference>
<gene>
    <name evidence="3" type="ORF">LPB072_18435</name>
    <name evidence="4" type="ORF">LPB72_06115</name>
</gene>
<evidence type="ECO:0000313" key="5">
    <source>
        <dbReference type="Proteomes" id="UP000185657"/>
    </source>
</evidence>
<name>A0A167IKI0_9BURK</name>
<dbReference type="EMBL" id="LVWD01000005">
    <property type="protein sequence ID" value="OAD43095.1"/>
    <property type="molecule type" value="Genomic_DNA"/>
</dbReference>